<name>A0ABZ2L4D6_9BACT</name>
<keyword evidence="3" id="KW-1185">Reference proteome</keyword>
<proteinExistence type="predicted"/>
<keyword evidence="1" id="KW-0732">Signal</keyword>
<organism evidence="2 3">
    <name type="scientific">Pendulispora rubella</name>
    <dbReference type="NCBI Taxonomy" id="2741070"/>
    <lineage>
        <taxon>Bacteria</taxon>
        <taxon>Pseudomonadati</taxon>
        <taxon>Myxococcota</taxon>
        <taxon>Myxococcia</taxon>
        <taxon>Myxococcales</taxon>
        <taxon>Sorangiineae</taxon>
        <taxon>Pendulisporaceae</taxon>
        <taxon>Pendulispora</taxon>
    </lineage>
</organism>
<evidence type="ECO:0000313" key="2">
    <source>
        <dbReference type="EMBL" id="WXB05597.1"/>
    </source>
</evidence>
<evidence type="ECO:0000256" key="1">
    <source>
        <dbReference type="SAM" id="SignalP"/>
    </source>
</evidence>
<accession>A0ABZ2L4D6</accession>
<dbReference type="Proteomes" id="UP001374803">
    <property type="component" value="Chromosome"/>
</dbReference>
<feature type="signal peptide" evidence="1">
    <location>
        <begin position="1"/>
        <end position="19"/>
    </location>
</feature>
<dbReference type="RefSeq" id="WP_394835243.1">
    <property type="nucleotide sequence ID" value="NZ_CP089929.1"/>
</dbReference>
<feature type="chain" id="PRO_5046685213" evidence="1">
    <location>
        <begin position="20"/>
        <end position="133"/>
    </location>
</feature>
<evidence type="ECO:0000313" key="3">
    <source>
        <dbReference type="Proteomes" id="UP001374803"/>
    </source>
</evidence>
<sequence length="133" mass="14548">MNLTIKRLLPLIVLPVALAGLSAVTHRDDHAKAASAANASRIVLASDEVTDRDAPLMPRNRSDIFVYSARTQGLAETKVFVEHRNGTKELVYVDQQPGELVDVSADGSHGVFRRFISPGKTETYSVDFNKRAS</sequence>
<gene>
    <name evidence="2" type="ORF">LVJ94_52970</name>
</gene>
<dbReference type="EMBL" id="CP089983">
    <property type="protein sequence ID" value="WXB05597.1"/>
    <property type="molecule type" value="Genomic_DNA"/>
</dbReference>
<reference evidence="2" key="1">
    <citation type="submission" date="2021-12" db="EMBL/GenBank/DDBJ databases">
        <title>Discovery of the Pendulisporaceae a myxobacterial family with distinct sporulation behavior and unique specialized metabolism.</title>
        <authorList>
            <person name="Garcia R."/>
            <person name="Popoff A."/>
            <person name="Bader C.D."/>
            <person name="Loehr J."/>
            <person name="Walesch S."/>
            <person name="Walt C."/>
            <person name="Boldt J."/>
            <person name="Bunk B."/>
            <person name="Haeckl F.J.F.P.J."/>
            <person name="Gunesch A.P."/>
            <person name="Birkelbach J."/>
            <person name="Nuebel U."/>
            <person name="Pietschmann T."/>
            <person name="Bach T."/>
            <person name="Mueller R."/>
        </authorList>
    </citation>
    <scope>NUCLEOTIDE SEQUENCE</scope>
    <source>
        <strain evidence="2">MSr11367</strain>
    </source>
</reference>
<protein>
    <submittedName>
        <fullName evidence="2">Uncharacterized protein</fullName>
    </submittedName>
</protein>